<comment type="caution">
    <text evidence="2">The sequence shown here is derived from an EMBL/GenBank/DDBJ whole genome shotgun (WGS) entry which is preliminary data.</text>
</comment>
<evidence type="ECO:0000313" key="2">
    <source>
        <dbReference type="EMBL" id="CAH1973426.1"/>
    </source>
</evidence>
<evidence type="ECO:0000313" key="3">
    <source>
        <dbReference type="Proteomes" id="UP001152888"/>
    </source>
</evidence>
<accession>A0A9P0KGF6</accession>
<dbReference type="EMBL" id="CAKOFQ010006809">
    <property type="protein sequence ID" value="CAH1973426.1"/>
    <property type="molecule type" value="Genomic_DNA"/>
</dbReference>
<dbReference type="Proteomes" id="UP001152888">
    <property type="component" value="Unassembled WGS sequence"/>
</dbReference>
<feature type="signal peptide" evidence="1">
    <location>
        <begin position="1"/>
        <end position="23"/>
    </location>
</feature>
<dbReference type="AlphaFoldDB" id="A0A9P0KGF6"/>
<keyword evidence="1" id="KW-0732">Signal</keyword>
<organism evidence="2 3">
    <name type="scientific">Acanthoscelides obtectus</name>
    <name type="common">Bean weevil</name>
    <name type="synonym">Bruchus obtectus</name>
    <dbReference type="NCBI Taxonomy" id="200917"/>
    <lineage>
        <taxon>Eukaryota</taxon>
        <taxon>Metazoa</taxon>
        <taxon>Ecdysozoa</taxon>
        <taxon>Arthropoda</taxon>
        <taxon>Hexapoda</taxon>
        <taxon>Insecta</taxon>
        <taxon>Pterygota</taxon>
        <taxon>Neoptera</taxon>
        <taxon>Endopterygota</taxon>
        <taxon>Coleoptera</taxon>
        <taxon>Polyphaga</taxon>
        <taxon>Cucujiformia</taxon>
        <taxon>Chrysomeloidea</taxon>
        <taxon>Chrysomelidae</taxon>
        <taxon>Bruchinae</taxon>
        <taxon>Bruchini</taxon>
        <taxon>Acanthoscelides</taxon>
    </lineage>
</organism>
<dbReference type="OrthoDB" id="6735462at2759"/>
<evidence type="ECO:0000256" key="1">
    <source>
        <dbReference type="SAM" id="SignalP"/>
    </source>
</evidence>
<protein>
    <submittedName>
        <fullName evidence="2">Uncharacterized protein</fullName>
    </submittedName>
</protein>
<feature type="chain" id="PRO_5040133079" evidence="1">
    <location>
        <begin position="24"/>
        <end position="284"/>
    </location>
</feature>
<proteinExistence type="predicted"/>
<sequence>MPVIRQYSLMILILISALEISNGTPVDSRLHKLSKRRLLERELEYLKEQPLSEDLQSFIRRVKRSKKESHYKVKRDSDDSIILSDNENLCNDMSTTACSTTYEISTASIAATSASTVETTQPPTTTEATTITTVKTTFSTTVATTTTPVNVTSSTASTSTTVLPSTIGMKEAVDEEKQEEARLEPQLLTKVVDDVQELLKISQEDSAKGPESSMCNVTGECRVCENQESITGSWMVGRKSRSCKDREETHQFFTDVLRKNNVRELQAAHYRLGVAASNTTSLPT</sequence>
<name>A0A9P0KGF6_ACAOB</name>
<reference evidence="2" key="1">
    <citation type="submission" date="2022-03" db="EMBL/GenBank/DDBJ databases">
        <authorList>
            <person name="Sayadi A."/>
        </authorList>
    </citation>
    <scope>NUCLEOTIDE SEQUENCE</scope>
</reference>
<keyword evidence="3" id="KW-1185">Reference proteome</keyword>
<gene>
    <name evidence="2" type="ORF">ACAOBT_LOCUS10551</name>
</gene>